<keyword evidence="2" id="KW-1185">Reference proteome</keyword>
<dbReference type="WBParaSite" id="PgR022X_g106_t02">
    <property type="protein sequence ID" value="PgR022X_g106_t02"/>
    <property type="gene ID" value="PgR022X_g106"/>
</dbReference>
<organism evidence="2 3">
    <name type="scientific">Parascaris univalens</name>
    <name type="common">Nematode worm</name>
    <dbReference type="NCBI Taxonomy" id="6257"/>
    <lineage>
        <taxon>Eukaryota</taxon>
        <taxon>Metazoa</taxon>
        <taxon>Ecdysozoa</taxon>
        <taxon>Nematoda</taxon>
        <taxon>Chromadorea</taxon>
        <taxon>Rhabditida</taxon>
        <taxon>Spirurina</taxon>
        <taxon>Ascaridomorpha</taxon>
        <taxon>Ascaridoidea</taxon>
        <taxon>Ascarididae</taxon>
        <taxon>Parascaris</taxon>
    </lineage>
</organism>
<dbReference type="Proteomes" id="UP000887569">
    <property type="component" value="Unplaced"/>
</dbReference>
<keyword evidence="1" id="KW-0812">Transmembrane</keyword>
<evidence type="ECO:0000313" key="3">
    <source>
        <dbReference type="WBParaSite" id="PgR022X_g106_t02"/>
    </source>
</evidence>
<evidence type="ECO:0000256" key="1">
    <source>
        <dbReference type="SAM" id="Phobius"/>
    </source>
</evidence>
<protein>
    <submittedName>
        <fullName evidence="3">Nucleotidyl transferase domain-containing protein</fullName>
    </submittedName>
</protein>
<evidence type="ECO:0000313" key="2">
    <source>
        <dbReference type="Proteomes" id="UP000887569"/>
    </source>
</evidence>
<keyword evidence="1" id="KW-0472">Membrane</keyword>
<accession>A0A915B0Q7</accession>
<proteinExistence type="predicted"/>
<dbReference type="AlphaFoldDB" id="A0A915B0Q7"/>
<keyword evidence="1" id="KW-1133">Transmembrane helix</keyword>
<reference evidence="3" key="1">
    <citation type="submission" date="2022-11" db="UniProtKB">
        <authorList>
            <consortium name="WormBaseParasite"/>
        </authorList>
    </citation>
    <scope>IDENTIFICATION</scope>
</reference>
<feature type="transmembrane region" description="Helical" evidence="1">
    <location>
        <begin position="45"/>
        <end position="64"/>
    </location>
</feature>
<sequence>TVYFSNLDMCGSRQRYFHKWQLYASYTLCIRHDGGVRQKRLLRRCMPIGIICGSIAAVILHVYVEAELILSAMFSSI</sequence>
<name>A0A915B0Q7_PARUN</name>